<keyword evidence="1" id="KW-0472">Membrane</keyword>
<organism evidence="2 3">
    <name type="scientific">Globodera rostochiensis</name>
    <name type="common">Golden nematode worm</name>
    <name type="synonym">Heterodera rostochiensis</name>
    <dbReference type="NCBI Taxonomy" id="31243"/>
    <lineage>
        <taxon>Eukaryota</taxon>
        <taxon>Metazoa</taxon>
        <taxon>Ecdysozoa</taxon>
        <taxon>Nematoda</taxon>
        <taxon>Chromadorea</taxon>
        <taxon>Rhabditida</taxon>
        <taxon>Tylenchina</taxon>
        <taxon>Tylenchomorpha</taxon>
        <taxon>Tylenchoidea</taxon>
        <taxon>Heteroderidae</taxon>
        <taxon>Heteroderinae</taxon>
        <taxon>Globodera</taxon>
    </lineage>
</organism>
<dbReference type="Proteomes" id="UP000887572">
    <property type="component" value="Unplaced"/>
</dbReference>
<keyword evidence="2" id="KW-1185">Reference proteome</keyword>
<dbReference type="AlphaFoldDB" id="A0A914IAF2"/>
<keyword evidence="1" id="KW-1133">Transmembrane helix</keyword>
<evidence type="ECO:0000256" key="1">
    <source>
        <dbReference type="SAM" id="Phobius"/>
    </source>
</evidence>
<sequence length="153" mass="17165">MEILQLLYAESSAAAAGDEAFSHFLTFVHNEKMREHSACNHLMNVLGKMPSDGPENGGRLLVEENEWVKGVPGRSMFISIPMRSRRSLRSLVKALALVYRRSRLAASNLKNRLKCMDKKDGFAMTPLSRVLAALIALLLLIDVILIWVKCKKK</sequence>
<protein>
    <submittedName>
        <fullName evidence="3">Uncharacterized protein</fullName>
    </submittedName>
</protein>
<keyword evidence="1" id="KW-0812">Transmembrane</keyword>
<evidence type="ECO:0000313" key="3">
    <source>
        <dbReference type="WBParaSite" id="Gr19_v10_g8374.t1"/>
    </source>
</evidence>
<accession>A0A914IAF2</accession>
<feature type="transmembrane region" description="Helical" evidence="1">
    <location>
        <begin position="130"/>
        <end position="148"/>
    </location>
</feature>
<reference evidence="3" key="1">
    <citation type="submission" date="2022-11" db="UniProtKB">
        <authorList>
            <consortium name="WormBaseParasite"/>
        </authorList>
    </citation>
    <scope>IDENTIFICATION</scope>
</reference>
<evidence type="ECO:0000313" key="2">
    <source>
        <dbReference type="Proteomes" id="UP000887572"/>
    </source>
</evidence>
<proteinExistence type="predicted"/>
<name>A0A914IAF2_GLORO</name>
<dbReference type="WBParaSite" id="Gr19_v10_g8374.t1">
    <property type="protein sequence ID" value="Gr19_v10_g8374.t1"/>
    <property type="gene ID" value="Gr19_v10_g8374"/>
</dbReference>